<organism evidence="16 17">
    <name type="scientific">Povalibacter uvarum</name>
    <dbReference type="NCBI Taxonomy" id="732238"/>
    <lineage>
        <taxon>Bacteria</taxon>
        <taxon>Pseudomonadati</taxon>
        <taxon>Pseudomonadota</taxon>
        <taxon>Gammaproteobacteria</taxon>
        <taxon>Steroidobacterales</taxon>
        <taxon>Steroidobacteraceae</taxon>
        <taxon>Povalibacter</taxon>
    </lineage>
</organism>
<feature type="signal peptide" evidence="13">
    <location>
        <begin position="1"/>
        <end position="29"/>
    </location>
</feature>
<name>A0A841HRK0_9GAMM</name>
<sequence length="885" mass="97079">MNLGVIKSRRARVLALAVASTLAVTQAQAQEPPKRTELIDIVIVTAQKKEENLIDVPIAVSAFNAEALQRKQIDQATDLQLNIPNVSYTKTNFTGSNFQIRGIGVSSVGGSSDSGVETHFNSVPIKSPRLFETEYFDIERVEVLRGPQGTLYGRNATGGAVNVLPKRPQIGDFGGDFEVGAGNYGEIKGKGALNVPMGEIMSLRLAGLYYQRDGYTDNIFTGNDIDGRDQWAARAGFRIKPSDDTDINLTVNHYKEDSSRMRAGKQLCHRDPTGAYGCLPDRLAFEAGNLRGTLGGTLGELLPIVAGAGAVALIAPGTDMNAGAVVPDDYRKVSAEFDPTYEADETIATLEFFHDFGSLTLTSVTGYQETTLVSRADYNWVAGTRNYDGGGMPILFGGSIPLSQIDLNDLSGSLGGNTIGRFTASTGYDQSDQKADQWSQEFRIASEFDGPLNFQLGVFYFEADDDTNYSIATTELDYAAGFLGSQPPIYNNATPLAGLKSTAVFGELYWDMTESWRWTAGLRYTKDDKEIRDRQLLLSVDIGEPLPPFREDETTFEEFTGRFGFDWKPGWFDDSTIYAFYSRGYKAGGFNPPLDRTNPAFTGTPEVYEPEFVDSFEIGSKNLFANGRVQANFGAFYYDYQGLQVSKIVARTSVNENVDATIYGFEGEFVFQPVEDLQFDLNVSYLNTSINDFSSINPRDPSNGDPNFTVVKDVSTAANYVIPTALIPTARGAGCLLPAQLGGPFGLGALVPACAPFFQDGVAQDLDGNQLPYSPEWSAKIGLQYSFNFGNGMSLTPRVDYYWRDDFYARIFNRPIDQIESWDVLNAQIDLSSADDSWYVRAYVNNAMDDDNITGMYVTDASSGLFTNVFALEPMTYGLAVGFRF</sequence>
<evidence type="ECO:0000256" key="6">
    <source>
        <dbReference type="ARBA" id="ARBA00023004"/>
    </source>
</evidence>
<keyword evidence="16" id="KW-0675">Receptor</keyword>
<accession>A0A841HRK0</accession>
<dbReference type="InterPro" id="IPR012910">
    <property type="entry name" value="Plug_dom"/>
</dbReference>
<dbReference type="Proteomes" id="UP000588068">
    <property type="component" value="Unassembled WGS sequence"/>
</dbReference>
<dbReference type="RefSeq" id="WP_184334668.1">
    <property type="nucleotide sequence ID" value="NZ_JACHHZ010000005.1"/>
</dbReference>
<keyword evidence="10 11" id="KW-0998">Cell outer membrane</keyword>
<evidence type="ECO:0000256" key="11">
    <source>
        <dbReference type="PROSITE-ProRule" id="PRU01360"/>
    </source>
</evidence>
<evidence type="ECO:0000256" key="10">
    <source>
        <dbReference type="ARBA" id="ARBA00023237"/>
    </source>
</evidence>
<evidence type="ECO:0000256" key="3">
    <source>
        <dbReference type="ARBA" id="ARBA00022452"/>
    </source>
</evidence>
<dbReference type="SUPFAM" id="SSF56935">
    <property type="entry name" value="Porins"/>
    <property type="match status" value="1"/>
</dbReference>
<dbReference type="Gene3D" id="2.40.170.20">
    <property type="entry name" value="TonB-dependent receptor, beta-barrel domain"/>
    <property type="match status" value="3"/>
</dbReference>
<dbReference type="InterPro" id="IPR000531">
    <property type="entry name" value="Beta-barrel_TonB"/>
</dbReference>
<comment type="caution">
    <text evidence="16">The sequence shown here is derived from an EMBL/GenBank/DDBJ whole genome shotgun (WGS) entry which is preliminary data.</text>
</comment>
<proteinExistence type="inferred from homology"/>
<dbReference type="PANTHER" id="PTHR32552:SF81">
    <property type="entry name" value="TONB-DEPENDENT OUTER MEMBRANE RECEPTOR"/>
    <property type="match status" value="1"/>
</dbReference>
<dbReference type="InterPro" id="IPR039426">
    <property type="entry name" value="TonB-dep_rcpt-like"/>
</dbReference>
<evidence type="ECO:0000259" key="14">
    <source>
        <dbReference type="Pfam" id="PF00593"/>
    </source>
</evidence>
<evidence type="ECO:0000313" key="16">
    <source>
        <dbReference type="EMBL" id="MBB6095274.1"/>
    </source>
</evidence>
<keyword evidence="17" id="KW-1185">Reference proteome</keyword>
<keyword evidence="13" id="KW-0732">Signal</keyword>
<keyword evidence="7" id="KW-0406">Ion transport</keyword>
<dbReference type="EMBL" id="JACHHZ010000005">
    <property type="protein sequence ID" value="MBB6095274.1"/>
    <property type="molecule type" value="Genomic_DNA"/>
</dbReference>
<evidence type="ECO:0000256" key="5">
    <source>
        <dbReference type="ARBA" id="ARBA00022692"/>
    </source>
</evidence>
<evidence type="ECO:0000313" key="17">
    <source>
        <dbReference type="Proteomes" id="UP000588068"/>
    </source>
</evidence>
<dbReference type="Pfam" id="PF00593">
    <property type="entry name" value="TonB_dep_Rec_b-barrel"/>
    <property type="match status" value="1"/>
</dbReference>
<evidence type="ECO:0000256" key="1">
    <source>
        <dbReference type="ARBA" id="ARBA00004571"/>
    </source>
</evidence>
<dbReference type="InterPro" id="IPR036942">
    <property type="entry name" value="Beta-barrel_TonB_sf"/>
</dbReference>
<keyword evidence="3 11" id="KW-1134">Transmembrane beta strand</keyword>
<keyword evidence="6" id="KW-0408">Iron</keyword>
<protein>
    <submittedName>
        <fullName evidence="16">Outer membrane receptor protein involved in Fe transport</fullName>
    </submittedName>
</protein>
<keyword evidence="8 12" id="KW-0798">TonB box</keyword>
<keyword evidence="2 11" id="KW-0813">Transport</keyword>
<evidence type="ECO:0000256" key="4">
    <source>
        <dbReference type="ARBA" id="ARBA00022496"/>
    </source>
</evidence>
<evidence type="ECO:0000256" key="9">
    <source>
        <dbReference type="ARBA" id="ARBA00023136"/>
    </source>
</evidence>
<dbReference type="GO" id="GO:0009279">
    <property type="term" value="C:cell outer membrane"/>
    <property type="evidence" value="ECO:0007669"/>
    <property type="project" value="UniProtKB-SubCell"/>
</dbReference>
<evidence type="ECO:0000256" key="2">
    <source>
        <dbReference type="ARBA" id="ARBA00022448"/>
    </source>
</evidence>
<evidence type="ECO:0000259" key="15">
    <source>
        <dbReference type="Pfam" id="PF07715"/>
    </source>
</evidence>
<feature type="chain" id="PRO_5032516585" evidence="13">
    <location>
        <begin position="30"/>
        <end position="885"/>
    </location>
</feature>
<dbReference type="PANTHER" id="PTHR32552">
    <property type="entry name" value="FERRICHROME IRON RECEPTOR-RELATED"/>
    <property type="match status" value="1"/>
</dbReference>
<feature type="domain" description="TonB-dependent receptor-like beta-barrel" evidence="14">
    <location>
        <begin position="338"/>
        <end position="846"/>
    </location>
</feature>
<comment type="subcellular location">
    <subcellularLocation>
        <location evidence="1 11">Cell outer membrane</location>
        <topology evidence="1 11">Multi-pass membrane protein</topology>
    </subcellularLocation>
</comment>
<keyword evidence="4" id="KW-0410">Iron transport</keyword>
<keyword evidence="5 11" id="KW-0812">Transmembrane</keyword>
<keyword evidence="9 11" id="KW-0472">Membrane</keyword>
<evidence type="ECO:0000256" key="12">
    <source>
        <dbReference type="RuleBase" id="RU003357"/>
    </source>
</evidence>
<evidence type="ECO:0000256" key="13">
    <source>
        <dbReference type="SAM" id="SignalP"/>
    </source>
</evidence>
<dbReference type="AlphaFoldDB" id="A0A841HRK0"/>
<evidence type="ECO:0000256" key="7">
    <source>
        <dbReference type="ARBA" id="ARBA00023065"/>
    </source>
</evidence>
<comment type="similarity">
    <text evidence="11 12">Belongs to the TonB-dependent receptor family.</text>
</comment>
<reference evidence="16 17" key="1">
    <citation type="submission" date="2020-08" db="EMBL/GenBank/DDBJ databases">
        <title>Genomic Encyclopedia of Type Strains, Phase IV (KMG-IV): sequencing the most valuable type-strain genomes for metagenomic binning, comparative biology and taxonomic classification.</title>
        <authorList>
            <person name="Goeker M."/>
        </authorList>
    </citation>
    <scope>NUCLEOTIDE SEQUENCE [LARGE SCALE GENOMIC DNA]</scope>
    <source>
        <strain evidence="16 17">DSM 26723</strain>
    </source>
</reference>
<dbReference type="PROSITE" id="PS52016">
    <property type="entry name" value="TONB_DEPENDENT_REC_3"/>
    <property type="match status" value="1"/>
</dbReference>
<dbReference type="GO" id="GO:0006826">
    <property type="term" value="P:iron ion transport"/>
    <property type="evidence" value="ECO:0007669"/>
    <property type="project" value="UniProtKB-KW"/>
</dbReference>
<dbReference type="Pfam" id="PF07715">
    <property type="entry name" value="Plug"/>
    <property type="match status" value="1"/>
</dbReference>
<evidence type="ECO:0000256" key="8">
    <source>
        <dbReference type="ARBA" id="ARBA00023077"/>
    </source>
</evidence>
<gene>
    <name evidence="16" type="ORF">HNQ60_004164</name>
</gene>
<feature type="domain" description="TonB-dependent receptor plug" evidence="15">
    <location>
        <begin position="53"/>
        <end position="160"/>
    </location>
</feature>